<dbReference type="AlphaFoldDB" id="A0A517YLX7"/>
<keyword evidence="4" id="KW-0732">Signal</keyword>
<dbReference type="PANTHER" id="PTHR45586">
    <property type="entry name" value="TPR REPEAT-CONTAINING PROTEIN PA4667"/>
    <property type="match status" value="1"/>
</dbReference>
<protein>
    <submittedName>
        <fullName evidence="5">Photosystem I assembly protein Ycf3</fullName>
    </submittedName>
</protein>
<feature type="chain" id="PRO_5021711235" evidence="4">
    <location>
        <begin position="21"/>
        <end position="733"/>
    </location>
</feature>
<sequence length="733" mass="80906" precursor="true">MIRTLVVSTLFVTFVSAALGQPPQLPGKSDADTTFDLPEVLQPAKTRSEAAEDKLTAATHYAQSRLLQQKGETLLALRHLQRAWRYDPETDFLLAEIVPLAFEAKQSEAAARYAVLAAERDPKDALLVRRLAIYLTDKQDYTRALRMYEKSLAKDDQLQAGVPTDLGAATVYAELGRLYFLTQQYQKSAAAFTAVRRALEEEKSSLDDSAKKSLIGEAAITYVLWGESFLEAGQHADAEKAFRKADLAKPNAPLLAFRLARVAAAQDKRDDAIKLLNEYFAAKTADSGRAPYELLAKLLGQQAANPAAAHEQLIARLRELHQEQPENHPLALSLANALWTTGKFDDAIPLLTATLAKQSDTDSSQKLIEHHWQQKEFRELLAAAGQLAERSGSLDSLGELLTRLQKDTAAVTACIKVAQEQAAQTDPKAKHAPILAAAIIARGGGKMEAAGQLFQAALALDPPNKTELRTQWALGLFLEDKNDLAAEMFRQVLAAEPAPGNPAAIRYYLAGALEMLGQTDAALQEIDKASQLQPTNPRYESRKAWILYHAKRWPAAAAEYEKFLDKHSAKQQAAMREQLRSAKLALSNIALEQGDFPAAVEWLEQVLDEYPEDPGALNDLGYLWADRGLHLQRALRMTQQAVALEPDNHAYRDSLGWAYFQLGQYEEAARELAVAVQEENPDGVLLEHYADALHKLGKTTAARSHWQRAAEAFQKAGETQKQNRVQEKLKASS</sequence>
<evidence type="ECO:0000313" key="6">
    <source>
        <dbReference type="Proteomes" id="UP000315017"/>
    </source>
</evidence>
<accession>A0A517YLX7</accession>
<reference evidence="5 6" key="1">
    <citation type="submission" date="2019-02" db="EMBL/GenBank/DDBJ databases">
        <title>Deep-cultivation of Planctomycetes and their phenomic and genomic characterization uncovers novel biology.</title>
        <authorList>
            <person name="Wiegand S."/>
            <person name="Jogler M."/>
            <person name="Boedeker C."/>
            <person name="Pinto D."/>
            <person name="Vollmers J."/>
            <person name="Rivas-Marin E."/>
            <person name="Kohn T."/>
            <person name="Peeters S.H."/>
            <person name="Heuer A."/>
            <person name="Rast P."/>
            <person name="Oberbeckmann S."/>
            <person name="Bunk B."/>
            <person name="Jeske O."/>
            <person name="Meyerdierks A."/>
            <person name="Storesund J.E."/>
            <person name="Kallscheuer N."/>
            <person name="Luecker S."/>
            <person name="Lage O.M."/>
            <person name="Pohl T."/>
            <person name="Merkel B.J."/>
            <person name="Hornburger P."/>
            <person name="Mueller R.-W."/>
            <person name="Bruemmer F."/>
            <person name="Labrenz M."/>
            <person name="Spormann A.M."/>
            <person name="Op den Camp H."/>
            <person name="Overmann J."/>
            <person name="Amann R."/>
            <person name="Jetten M.S.M."/>
            <person name="Mascher T."/>
            <person name="Medema M.H."/>
            <person name="Devos D.P."/>
            <person name="Kaster A.-K."/>
            <person name="Ovreas L."/>
            <person name="Rohde M."/>
            <person name="Galperin M.Y."/>
            <person name="Jogler C."/>
        </authorList>
    </citation>
    <scope>NUCLEOTIDE SEQUENCE [LARGE SCALE GENOMIC DNA]</scope>
    <source>
        <strain evidence="5 6">ETA_A8</strain>
    </source>
</reference>
<dbReference type="Gene3D" id="1.25.40.10">
    <property type="entry name" value="Tetratricopeptide repeat domain"/>
    <property type="match status" value="5"/>
</dbReference>
<evidence type="ECO:0000313" key="5">
    <source>
        <dbReference type="EMBL" id="QDU31223.1"/>
    </source>
</evidence>
<dbReference type="OrthoDB" id="9766710at2"/>
<keyword evidence="6" id="KW-1185">Reference proteome</keyword>
<keyword evidence="1" id="KW-0677">Repeat</keyword>
<dbReference type="InterPro" id="IPR011990">
    <property type="entry name" value="TPR-like_helical_dom_sf"/>
</dbReference>
<feature type="repeat" description="TPR" evidence="3">
    <location>
        <begin position="690"/>
        <end position="723"/>
    </location>
</feature>
<dbReference type="KEGG" id="aagg:ETAA8_63760"/>
<feature type="repeat" description="TPR" evidence="3">
    <location>
        <begin position="503"/>
        <end position="536"/>
    </location>
</feature>
<evidence type="ECO:0000256" key="1">
    <source>
        <dbReference type="ARBA" id="ARBA00022737"/>
    </source>
</evidence>
<dbReference type="Proteomes" id="UP000315017">
    <property type="component" value="Chromosome"/>
</dbReference>
<dbReference type="InterPro" id="IPR051012">
    <property type="entry name" value="CellSynth/LPSAsmb/PSIAsmb"/>
</dbReference>
<dbReference type="SUPFAM" id="SSF48452">
    <property type="entry name" value="TPR-like"/>
    <property type="match status" value="4"/>
</dbReference>
<feature type="repeat" description="TPR" evidence="3">
    <location>
        <begin position="219"/>
        <end position="252"/>
    </location>
</feature>
<dbReference type="Pfam" id="PF13432">
    <property type="entry name" value="TPR_16"/>
    <property type="match status" value="4"/>
</dbReference>
<dbReference type="RefSeq" id="WP_145097995.1">
    <property type="nucleotide sequence ID" value="NZ_CP036274.1"/>
</dbReference>
<dbReference type="Pfam" id="PF14559">
    <property type="entry name" value="TPR_19"/>
    <property type="match status" value="1"/>
</dbReference>
<dbReference type="PANTHER" id="PTHR45586:SF1">
    <property type="entry name" value="LIPOPOLYSACCHARIDE ASSEMBLY PROTEIN B"/>
    <property type="match status" value="1"/>
</dbReference>
<dbReference type="SMART" id="SM00028">
    <property type="entry name" value="TPR"/>
    <property type="match status" value="12"/>
</dbReference>
<keyword evidence="2 3" id="KW-0802">TPR repeat</keyword>
<feature type="signal peptide" evidence="4">
    <location>
        <begin position="1"/>
        <end position="20"/>
    </location>
</feature>
<dbReference type="PROSITE" id="PS50005">
    <property type="entry name" value="TPR"/>
    <property type="match status" value="3"/>
</dbReference>
<name>A0A517YLX7_9BACT</name>
<dbReference type="InterPro" id="IPR019734">
    <property type="entry name" value="TPR_rpt"/>
</dbReference>
<dbReference type="EMBL" id="CP036274">
    <property type="protein sequence ID" value="QDU31223.1"/>
    <property type="molecule type" value="Genomic_DNA"/>
</dbReference>
<gene>
    <name evidence="5" type="ORF">ETAA8_63760</name>
</gene>
<evidence type="ECO:0000256" key="2">
    <source>
        <dbReference type="ARBA" id="ARBA00022803"/>
    </source>
</evidence>
<proteinExistence type="predicted"/>
<organism evidence="5 6">
    <name type="scientific">Anatilimnocola aggregata</name>
    <dbReference type="NCBI Taxonomy" id="2528021"/>
    <lineage>
        <taxon>Bacteria</taxon>
        <taxon>Pseudomonadati</taxon>
        <taxon>Planctomycetota</taxon>
        <taxon>Planctomycetia</taxon>
        <taxon>Pirellulales</taxon>
        <taxon>Pirellulaceae</taxon>
        <taxon>Anatilimnocola</taxon>
    </lineage>
</organism>
<evidence type="ECO:0000256" key="3">
    <source>
        <dbReference type="PROSITE-ProRule" id="PRU00339"/>
    </source>
</evidence>
<evidence type="ECO:0000256" key="4">
    <source>
        <dbReference type="SAM" id="SignalP"/>
    </source>
</evidence>